<feature type="region of interest" description="Disordered" evidence="1">
    <location>
        <begin position="108"/>
        <end position="167"/>
    </location>
</feature>
<evidence type="ECO:0000256" key="1">
    <source>
        <dbReference type="SAM" id="MobiDB-lite"/>
    </source>
</evidence>
<proteinExistence type="predicted"/>
<protein>
    <submittedName>
        <fullName evidence="4">Histone H1-like</fullName>
    </submittedName>
</protein>
<dbReference type="PROSITE" id="PS51504">
    <property type="entry name" value="H15"/>
    <property type="match status" value="1"/>
</dbReference>
<organism evidence="3 4">
    <name type="scientific">Glossina fuscipes</name>
    <dbReference type="NCBI Taxonomy" id="7396"/>
    <lineage>
        <taxon>Eukaryota</taxon>
        <taxon>Metazoa</taxon>
        <taxon>Ecdysozoa</taxon>
        <taxon>Arthropoda</taxon>
        <taxon>Hexapoda</taxon>
        <taxon>Insecta</taxon>
        <taxon>Pterygota</taxon>
        <taxon>Neoptera</taxon>
        <taxon>Endopterygota</taxon>
        <taxon>Diptera</taxon>
        <taxon>Brachycera</taxon>
        <taxon>Muscomorpha</taxon>
        <taxon>Hippoboscoidea</taxon>
        <taxon>Glossinidae</taxon>
        <taxon>Glossina</taxon>
    </lineage>
</organism>
<dbReference type="RefSeq" id="XP_037890578.1">
    <property type="nucleotide sequence ID" value="XM_038034650.1"/>
</dbReference>
<name>A0A9C5Z023_9MUSC</name>
<dbReference type="Gene3D" id="1.10.10.10">
    <property type="entry name" value="Winged helix-like DNA-binding domain superfamily/Winged helix DNA-binding domain"/>
    <property type="match status" value="1"/>
</dbReference>
<gene>
    <name evidence="4" type="primary">LOC119638056</name>
</gene>
<feature type="domain" description="H15" evidence="2">
    <location>
        <begin position="6"/>
        <end position="81"/>
    </location>
</feature>
<dbReference type="SUPFAM" id="SSF46785">
    <property type="entry name" value="Winged helix' DNA-binding domain"/>
    <property type="match status" value="1"/>
</dbReference>
<dbReference type="GeneID" id="119638056"/>
<dbReference type="InterPro" id="IPR036390">
    <property type="entry name" value="WH_DNA-bd_sf"/>
</dbReference>
<dbReference type="AlphaFoldDB" id="A0A9C5Z023"/>
<evidence type="ECO:0000313" key="3">
    <source>
        <dbReference type="Proteomes" id="UP000092443"/>
    </source>
</evidence>
<sequence length="167" mass="18737">MSNREKLPATKQMTRAALINLHGKNGTTLVAVKKYISETYNVNITTARKNMIRNYLHTLIESKELLIKTGRGLTGHFVLRDIKKFTSGDQPAKTKRFVVKITRELRKKAPREHGQTSSIFDTPAFSGTLAGSTPIDVVPKAPARKAKRINRQTVNHDETPRSSTQEI</sequence>
<dbReference type="Proteomes" id="UP000092443">
    <property type="component" value="Unplaced"/>
</dbReference>
<dbReference type="GO" id="GO:0003677">
    <property type="term" value="F:DNA binding"/>
    <property type="evidence" value="ECO:0007669"/>
    <property type="project" value="InterPro"/>
</dbReference>
<dbReference type="GO" id="GO:0000786">
    <property type="term" value="C:nucleosome"/>
    <property type="evidence" value="ECO:0007669"/>
    <property type="project" value="InterPro"/>
</dbReference>
<evidence type="ECO:0000259" key="2">
    <source>
        <dbReference type="PROSITE" id="PS51504"/>
    </source>
</evidence>
<keyword evidence="3" id="KW-1185">Reference proteome</keyword>
<dbReference type="SMART" id="SM00526">
    <property type="entry name" value="H15"/>
    <property type="match status" value="1"/>
</dbReference>
<dbReference type="Pfam" id="PF00538">
    <property type="entry name" value="Linker_histone"/>
    <property type="match status" value="1"/>
</dbReference>
<evidence type="ECO:0000313" key="4">
    <source>
        <dbReference type="RefSeq" id="XP_037890578.1"/>
    </source>
</evidence>
<dbReference type="GO" id="GO:0006334">
    <property type="term" value="P:nucleosome assembly"/>
    <property type="evidence" value="ECO:0007669"/>
    <property type="project" value="InterPro"/>
</dbReference>
<accession>A0A9C5Z023</accession>
<reference evidence="4" key="1">
    <citation type="submission" date="2025-08" db="UniProtKB">
        <authorList>
            <consortium name="RefSeq"/>
        </authorList>
    </citation>
    <scope>IDENTIFICATION</scope>
    <source>
        <tissue evidence="4">Whole body pupa</tissue>
    </source>
</reference>
<dbReference type="KEGG" id="gfs:119638056"/>
<dbReference type="InterPro" id="IPR005818">
    <property type="entry name" value="Histone_H1/H5_H15"/>
</dbReference>
<dbReference type="InterPro" id="IPR036388">
    <property type="entry name" value="WH-like_DNA-bd_sf"/>
</dbReference>